<dbReference type="InterPro" id="IPR011009">
    <property type="entry name" value="Kinase-like_dom_sf"/>
</dbReference>
<keyword evidence="4" id="KW-0547">Nucleotide-binding</keyword>
<accession>A0A5J4V428</accession>
<dbReference type="EC" id="2.7.11.1" evidence="1"/>
<feature type="domain" description="Protein kinase" evidence="9">
    <location>
        <begin position="6"/>
        <end position="236"/>
    </location>
</feature>
<dbReference type="AlphaFoldDB" id="A0A5J4V428"/>
<evidence type="ECO:0000256" key="5">
    <source>
        <dbReference type="ARBA" id="ARBA00022777"/>
    </source>
</evidence>
<evidence type="ECO:0000256" key="2">
    <source>
        <dbReference type="ARBA" id="ARBA00022527"/>
    </source>
</evidence>
<dbReference type="GO" id="GO:0005524">
    <property type="term" value="F:ATP binding"/>
    <property type="evidence" value="ECO:0007669"/>
    <property type="project" value="UniProtKB-KW"/>
</dbReference>
<dbReference type="Pfam" id="PF00069">
    <property type="entry name" value="Pkinase"/>
    <property type="match status" value="1"/>
</dbReference>
<evidence type="ECO:0000256" key="1">
    <source>
        <dbReference type="ARBA" id="ARBA00012513"/>
    </source>
</evidence>
<reference evidence="10 11" key="1">
    <citation type="submission" date="2019-03" db="EMBL/GenBank/DDBJ databases">
        <title>Single cell metagenomics reveals metabolic interactions within the superorganism composed of flagellate Streblomastix strix and complex community of Bacteroidetes bacteria on its surface.</title>
        <authorList>
            <person name="Treitli S.C."/>
            <person name="Kolisko M."/>
            <person name="Husnik F."/>
            <person name="Keeling P."/>
            <person name="Hampl V."/>
        </authorList>
    </citation>
    <scope>NUCLEOTIDE SEQUENCE [LARGE SCALE GENOMIC DNA]</scope>
    <source>
        <strain evidence="10">ST1C</strain>
    </source>
</reference>
<dbReference type="Proteomes" id="UP000324800">
    <property type="component" value="Unassembled WGS sequence"/>
</dbReference>
<evidence type="ECO:0000256" key="6">
    <source>
        <dbReference type="ARBA" id="ARBA00022840"/>
    </source>
</evidence>
<comment type="caution">
    <text evidence="10">The sequence shown here is derived from an EMBL/GenBank/DDBJ whole genome shotgun (WGS) entry which is preliminary data.</text>
</comment>
<dbReference type="SUPFAM" id="SSF56112">
    <property type="entry name" value="Protein kinase-like (PK-like)"/>
    <property type="match status" value="1"/>
</dbReference>
<protein>
    <recommendedName>
        <fullName evidence="1">non-specific serine/threonine protein kinase</fullName>
        <ecNumber evidence="1">2.7.11.1</ecNumber>
    </recommendedName>
</protein>
<dbReference type="PANTHER" id="PTHR44899">
    <property type="entry name" value="CAMK FAMILY PROTEIN KINASE"/>
    <property type="match status" value="1"/>
</dbReference>
<evidence type="ECO:0000256" key="7">
    <source>
        <dbReference type="ARBA" id="ARBA00047899"/>
    </source>
</evidence>
<dbReference type="GO" id="GO:0004674">
    <property type="term" value="F:protein serine/threonine kinase activity"/>
    <property type="evidence" value="ECO:0007669"/>
    <property type="project" value="UniProtKB-KW"/>
</dbReference>
<evidence type="ECO:0000256" key="8">
    <source>
        <dbReference type="ARBA" id="ARBA00048679"/>
    </source>
</evidence>
<keyword evidence="2 10" id="KW-0723">Serine/threonine-protein kinase</keyword>
<sequence>MTSERYQFIQHLGDGQYGQSAQYLDSISSNSVVIKKMHLSSETQRKAASSVIELLQKIKSPYLINIIETFQNENEFSIVTEFCSQGSLQKYIDEQKEMNINIQQQEIDSLIISISESVEFLHKQKIFHRNLKPTNIFFSDDRKIIKLGEYGIARLFQNQSKDVDVFCNVNPYTAPEALEGKMYNDKSDLYSLGVIIYQIVEGKLPFYSESKEQLAQIKTIHHHLRNSKMSNYSNSF</sequence>
<comment type="catalytic activity">
    <reaction evidence="8">
        <text>L-seryl-[protein] + ATP = O-phospho-L-seryl-[protein] + ADP + H(+)</text>
        <dbReference type="Rhea" id="RHEA:17989"/>
        <dbReference type="Rhea" id="RHEA-COMP:9863"/>
        <dbReference type="Rhea" id="RHEA-COMP:11604"/>
        <dbReference type="ChEBI" id="CHEBI:15378"/>
        <dbReference type="ChEBI" id="CHEBI:29999"/>
        <dbReference type="ChEBI" id="CHEBI:30616"/>
        <dbReference type="ChEBI" id="CHEBI:83421"/>
        <dbReference type="ChEBI" id="CHEBI:456216"/>
        <dbReference type="EC" id="2.7.11.1"/>
    </reaction>
</comment>
<evidence type="ECO:0000259" key="9">
    <source>
        <dbReference type="PROSITE" id="PS50011"/>
    </source>
</evidence>
<proteinExistence type="predicted"/>
<dbReference type="InterPro" id="IPR051131">
    <property type="entry name" value="NEK_Ser/Thr_kinase_NIMA"/>
</dbReference>
<evidence type="ECO:0000313" key="10">
    <source>
        <dbReference type="EMBL" id="KAA6377377.1"/>
    </source>
</evidence>
<evidence type="ECO:0000313" key="11">
    <source>
        <dbReference type="Proteomes" id="UP000324800"/>
    </source>
</evidence>
<dbReference type="PROSITE" id="PS50011">
    <property type="entry name" value="PROTEIN_KINASE_DOM"/>
    <property type="match status" value="1"/>
</dbReference>
<dbReference type="Gene3D" id="1.10.510.10">
    <property type="entry name" value="Transferase(Phosphotransferase) domain 1"/>
    <property type="match status" value="1"/>
</dbReference>
<name>A0A5J4V428_9EUKA</name>
<keyword evidence="3" id="KW-0808">Transferase</keyword>
<dbReference type="EMBL" id="SNRW01009872">
    <property type="protein sequence ID" value="KAA6377377.1"/>
    <property type="molecule type" value="Genomic_DNA"/>
</dbReference>
<organism evidence="10 11">
    <name type="scientific">Streblomastix strix</name>
    <dbReference type="NCBI Taxonomy" id="222440"/>
    <lineage>
        <taxon>Eukaryota</taxon>
        <taxon>Metamonada</taxon>
        <taxon>Preaxostyla</taxon>
        <taxon>Oxymonadida</taxon>
        <taxon>Streblomastigidae</taxon>
        <taxon>Streblomastix</taxon>
    </lineage>
</organism>
<dbReference type="PANTHER" id="PTHR44899:SF3">
    <property type="entry name" value="SERINE_THREONINE-PROTEIN KINASE NEK1"/>
    <property type="match status" value="1"/>
</dbReference>
<dbReference type="InterPro" id="IPR000719">
    <property type="entry name" value="Prot_kinase_dom"/>
</dbReference>
<dbReference type="OrthoDB" id="5956925at2759"/>
<dbReference type="PIRSF" id="PIRSF000654">
    <property type="entry name" value="Integrin-linked_kinase"/>
    <property type="match status" value="1"/>
</dbReference>
<keyword evidence="6" id="KW-0067">ATP-binding</keyword>
<gene>
    <name evidence="10" type="ORF">EZS28_027096</name>
</gene>
<evidence type="ECO:0000256" key="4">
    <source>
        <dbReference type="ARBA" id="ARBA00022741"/>
    </source>
</evidence>
<keyword evidence="5 10" id="KW-0418">Kinase</keyword>
<comment type="catalytic activity">
    <reaction evidence="7">
        <text>L-threonyl-[protein] + ATP = O-phospho-L-threonyl-[protein] + ADP + H(+)</text>
        <dbReference type="Rhea" id="RHEA:46608"/>
        <dbReference type="Rhea" id="RHEA-COMP:11060"/>
        <dbReference type="Rhea" id="RHEA-COMP:11605"/>
        <dbReference type="ChEBI" id="CHEBI:15378"/>
        <dbReference type="ChEBI" id="CHEBI:30013"/>
        <dbReference type="ChEBI" id="CHEBI:30616"/>
        <dbReference type="ChEBI" id="CHEBI:61977"/>
        <dbReference type="ChEBI" id="CHEBI:456216"/>
        <dbReference type="EC" id="2.7.11.1"/>
    </reaction>
</comment>
<evidence type="ECO:0000256" key="3">
    <source>
        <dbReference type="ARBA" id="ARBA00022679"/>
    </source>
</evidence>